<dbReference type="InParanoid" id="A0A165C3P6"/>
<reference evidence="1 2" key="1">
    <citation type="journal article" date="2016" name="Mol. Biol. Evol.">
        <title>Comparative Genomics of Early-Diverging Mushroom-Forming Fungi Provides Insights into the Origins of Lignocellulose Decay Capabilities.</title>
        <authorList>
            <person name="Nagy L.G."/>
            <person name="Riley R."/>
            <person name="Tritt A."/>
            <person name="Adam C."/>
            <person name="Daum C."/>
            <person name="Floudas D."/>
            <person name="Sun H."/>
            <person name="Yadav J.S."/>
            <person name="Pangilinan J."/>
            <person name="Larsson K.H."/>
            <person name="Matsuura K."/>
            <person name="Barry K."/>
            <person name="Labutti K."/>
            <person name="Kuo R."/>
            <person name="Ohm R.A."/>
            <person name="Bhattacharya S.S."/>
            <person name="Shirouzu T."/>
            <person name="Yoshinaga Y."/>
            <person name="Martin F.M."/>
            <person name="Grigoriev I.V."/>
            <person name="Hibbett D.S."/>
        </authorList>
    </citation>
    <scope>NUCLEOTIDE SEQUENCE [LARGE SCALE GENOMIC DNA]</scope>
    <source>
        <strain evidence="1 2">HHB12029</strain>
    </source>
</reference>
<gene>
    <name evidence="1" type="ORF">EXIGLDRAFT_365497</name>
</gene>
<accession>A0A165C3P6</accession>
<dbReference type="AlphaFoldDB" id="A0A165C3P6"/>
<keyword evidence="2" id="KW-1185">Reference proteome</keyword>
<evidence type="ECO:0000313" key="1">
    <source>
        <dbReference type="EMBL" id="KZV81756.1"/>
    </source>
</evidence>
<evidence type="ECO:0000313" key="2">
    <source>
        <dbReference type="Proteomes" id="UP000077266"/>
    </source>
</evidence>
<sequence length="150" mass="16768">MCFRAAHANALRRFARAPCTLRIAVASVRRSSPSHFTAVYIAAYSLPPTDARSVEFHGYLKARMRRAACRTTTTPRPGETVYPCPDGLVLSLSMFQVRPRRVLLLVSRHSYSSVVYFSSHYHHFSSSCTSACSFLISFLFAASQFPSLEP</sequence>
<organism evidence="1 2">
    <name type="scientific">Exidia glandulosa HHB12029</name>
    <dbReference type="NCBI Taxonomy" id="1314781"/>
    <lineage>
        <taxon>Eukaryota</taxon>
        <taxon>Fungi</taxon>
        <taxon>Dikarya</taxon>
        <taxon>Basidiomycota</taxon>
        <taxon>Agaricomycotina</taxon>
        <taxon>Agaricomycetes</taxon>
        <taxon>Auriculariales</taxon>
        <taxon>Exidiaceae</taxon>
        <taxon>Exidia</taxon>
    </lineage>
</organism>
<dbReference type="Proteomes" id="UP000077266">
    <property type="component" value="Unassembled WGS sequence"/>
</dbReference>
<dbReference type="EMBL" id="KV426370">
    <property type="protein sequence ID" value="KZV81756.1"/>
    <property type="molecule type" value="Genomic_DNA"/>
</dbReference>
<protein>
    <submittedName>
        <fullName evidence="1">Uncharacterized protein</fullName>
    </submittedName>
</protein>
<proteinExistence type="predicted"/>
<name>A0A165C3P6_EXIGL</name>